<dbReference type="EMBL" id="PHEX01000084">
    <property type="protein sequence ID" value="PKQ27526.1"/>
    <property type="molecule type" value="Genomic_DNA"/>
</dbReference>
<sequence>MYEADSLEELQKKLRECTRCPLHEGRGNLVFGAGNPDARLMFVGEAPGRAEDAQGIPFVGPAGKLLDELLRGIGLERADVYIANVVKCRPPGNRDPLPLEVETCKPFLREQIKLVRPEIICELGRVAAGVMMQRQIRITSVHGKKFPGSGYFHVPVFHPAAALRARETMQLLRQDFANLNSYLEEEAPSPTETTPEPERARAPESEPEQMELF</sequence>
<name>A0A2N3G466_9ACTN</name>
<proteinExistence type="inferred from homology"/>
<feature type="domain" description="Uracil-DNA glycosylase-like" evidence="13">
    <location>
        <begin position="31"/>
        <end position="183"/>
    </location>
</feature>
<keyword evidence="5" id="KW-0004">4Fe-4S</keyword>
<dbReference type="Proteomes" id="UP000233654">
    <property type="component" value="Unassembled WGS sequence"/>
</dbReference>
<dbReference type="PANTHER" id="PTHR33693:SF1">
    <property type="entry name" value="TYPE-4 URACIL-DNA GLYCOSYLASE"/>
    <property type="match status" value="1"/>
</dbReference>
<dbReference type="GO" id="GO:0051539">
    <property type="term" value="F:4 iron, 4 sulfur cluster binding"/>
    <property type="evidence" value="ECO:0007669"/>
    <property type="project" value="UniProtKB-KW"/>
</dbReference>
<dbReference type="NCBIfam" id="TIGR00758">
    <property type="entry name" value="UDG_fam4"/>
    <property type="match status" value="1"/>
</dbReference>
<evidence type="ECO:0000256" key="5">
    <source>
        <dbReference type="ARBA" id="ARBA00022485"/>
    </source>
</evidence>
<dbReference type="PANTHER" id="PTHR33693">
    <property type="entry name" value="TYPE-5 URACIL-DNA GLYCOSYLASE"/>
    <property type="match status" value="1"/>
</dbReference>
<feature type="region of interest" description="Disordered" evidence="12">
    <location>
        <begin position="182"/>
        <end position="213"/>
    </location>
</feature>
<protein>
    <recommendedName>
        <fullName evidence="4">Type-4 uracil-DNA glycosylase</fullName>
        <ecNumber evidence="3">3.2.2.27</ecNumber>
    </recommendedName>
</protein>
<evidence type="ECO:0000256" key="10">
    <source>
        <dbReference type="ARBA" id="ARBA00023014"/>
    </source>
</evidence>
<dbReference type="GO" id="GO:0006281">
    <property type="term" value="P:DNA repair"/>
    <property type="evidence" value="ECO:0007669"/>
    <property type="project" value="UniProtKB-KW"/>
</dbReference>
<dbReference type="EC" id="3.2.2.27" evidence="3"/>
<evidence type="ECO:0000256" key="4">
    <source>
        <dbReference type="ARBA" id="ARBA00019403"/>
    </source>
</evidence>
<dbReference type="InterPro" id="IPR051536">
    <property type="entry name" value="UDG_Type-4/5"/>
</dbReference>
<comment type="caution">
    <text evidence="14">The sequence shown here is derived from an EMBL/GenBank/DDBJ whole genome shotgun (WGS) entry which is preliminary data.</text>
</comment>
<keyword evidence="7" id="KW-0227">DNA damage</keyword>
<dbReference type="SMART" id="SM00986">
    <property type="entry name" value="UDG"/>
    <property type="match status" value="1"/>
</dbReference>
<evidence type="ECO:0000256" key="6">
    <source>
        <dbReference type="ARBA" id="ARBA00022723"/>
    </source>
</evidence>
<organism evidence="14 15">
    <name type="scientific">Candidatus Anoxymicrobium japonicum</name>
    <dbReference type="NCBI Taxonomy" id="2013648"/>
    <lineage>
        <taxon>Bacteria</taxon>
        <taxon>Bacillati</taxon>
        <taxon>Actinomycetota</taxon>
        <taxon>Candidatus Geothermincolia</taxon>
        <taxon>Candidatus Geothermincolales</taxon>
        <taxon>Candidatus Anoxymicrobiaceae</taxon>
        <taxon>Candidatus Anoxymicrobium</taxon>
    </lineage>
</organism>
<dbReference type="InterPro" id="IPR036895">
    <property type="entry name" value="Uracil-DNA_glycosylase-like_sf"/>
</dbReference>
<gene>
    <name evidence="14" type="ORF">CVT63_07565</name>
</gene>
<dbReference type="GO" id="GO:0004844">
    <property type="term" value="F:uracil DNA N-glycosylase activity"/>
    <property type="evidence" value="ECO:0007669"/>
    <property type="project" value="UniProtKB-EC"/>
</dbReference>
<evidence type="ECO:0000313" key="14">
    <source>
        <dbReference type="EMBL" id="PKQ27526.1"/>
    </source>
</evidence>
<comment type="catalytic activity">
    <reaction evidence="1">
        <text>Hydrolyzes single-stranded DNA or mismatched double-stranded DNA and polynucleotides, releasing free uracil.</text>
        <dbReference type="EC" id="3.2.2.27"/>
    </reaction>
</comment>
<evidence type="ECO:0000256" key="12">
    <source>
        <dbReference type="SAM" id="MobiDB-lite"/>
    </source>
</evidence>
<dbReference type="InterPro" id="IPR005122">
    <property type="entry name" value="Uracil-DNA_glycosylase-like"/>
</dbReference>
<keyword evidence="11" id="KW-0234">DNA repair</keyword>
<evidence type="ECO:0000256" key="7">
    <source>
        <dbReference type="ARBA" id="ARBA00022763"/>
    </source>
</evidence>
<dbReference type="GO" id="GO:0046872">
    <property type="term" value="F:metal ion binding"/>
    <property type="evidence" value="ECO:0007669"/>
    <property type="project" value="UniProtKB-KW"/>
</dbReference>
<evidence type="ECO:0000256" key="3">
    <source>
        <dbReference type="ARBA" id="ARBA00012030"/>
    </source>
</evidence>
<evidence type="ECO:0000256" key="11">
    <source>
        <dbReference type="ARBA" id="ARBA00023204"/>
    </source>
</evidence>
<comment type="similarity">
    <text evidence="2">Belongs to the uracil-DNA glycosylase (UDG) superfamily. Type 4 (UDGa) family.</text>
</comment>
<keyword evidence="9" id="KW-0408">Iron</keyword>
<dbReference type="SMART" id="SM00987">
    <property type="entry name" value="UreE_C"/>
    <property type="match status" value="1"/>
</dbReference>
<evidence type="ECO:0000256" key="8">
    <source>
        <dbReference type="ARBA" id="ARBA00022801"/>
    </source>
</evidence>
<dbReference type="SUPFAM" id="SSF52141">
    <property type="entry name" value="Uracil-DNA glycosylase-like"/>
    <property type="match status" value="1"/>
</dbReference>
<evidence type="ECO:0000256" key="9">
    <source>
        <dbReference type="ARBA" id="ARBA00023004"/>
    </source>
</evidence>
<dbReference type="Pfam" id="PF03167">
    <property type="entry name" value="UDG"/>
    <property type="match status" value="1"/>
</dbReference>
<evidence type="ECO:0000256" key="1">
    <source>
        <dbReference type="ARBA" id="ARBA00001400"/>
    </source>
</evidence>
<evidence type="ECO:0000313" key="15">
    <source>
        <dbReference type="Proteomes" id="UP000233654"/>
    </source>
</evidence>
<dbReference type="CDD" id="cd10030">
    <property type="entry name" value="UDG-F4_TTUDGA_SPO1dp_like"/>
    <property type="match status" value="1"/>
</dbReference>
<evidence type="ECO:0000256" key="2">
    <source>
        <dbReference type="ARBA" id="ARBA00006521"/>
    </source>
</evidence>
<keyword evidence="10" id="KW-0411">Iron-sulfur</keyword>
<dbReference type="AlphaFoldDB" id="A0A2N3G466"/>
<reference evidence="14 15" key="1">
    <citation type="journal article" date="2017" name="ISME J.">
        <title>Potential for microbial H2 and metal transformations associated with novel bacteria and archaea in deep terrestrial subsurface sediments.</title>
        <authorList>
            <person name="Hernsdorf A.W."/>
            <person name="Amano Y."/>
            <person name="Miyakawa K."/>
            <person name="Ise K."/>
            <person name="Suzuki Y."/>
            <person name="Anantharaman K."/>
            <person name="Probst A."/>
            <person name="Burstein D."/>
            <person name="Thomas B.C."/>
            <person name="Banfield J.F."/>
        </authorList>
    </citation>
    <scope>NUCLEOTIDE SEQUENCE [LARGE SCALE GENOMIC DNA]</scope>
    <source>
        <strain evidence="14">HGW-Actinobacteria-3</strain>
    </source>
</reference>
<keyword evidence="8" id="KW-0378">Hydrolase</keyword>
<evidence type="ECO:0000259" key="13">
    <source>
        <dbReference type="SMART" id="SM00986"/>
    </source>
</evidence>
<accession>A0A2N3G466</accession>
<keyword evidence="6" id="KW-0479">Metal-binding</keyword>
<dbReference type="InterPro" id="IPR005273">
    <property type="entry name" value="Ura-DNA_glyco_family4"/>
</dbReference>
<dbReference type="Gene3D" id="3.40.470.10">
    <property type="entry name" value="Uracil-DNA glycosylase-like domain"/>
    <property type="match status" value="1"/>
</dbReference>